<dbReference type="Proteomes" id="UP000008366">
    <property type="component" value="Unassembled WGS sequence"/>
</dbReference>
<evidence type="ECO:0008006" key="3">
    <source>
        <dbReference type="Google" id="ProtNLM"/>
    </source>
</evidence>
<dbReference type="EMBL" id="BAHD01000079">
    <property type="protein sequence ID" value="GAB97721.1"/>
    <property type="molecule type" value="Genomic_DNA"/>
</dbReference>
<dbReference type="AlphaFoldDB" id="K6WV49"/>
<organism evidence="1 2">
    <name type="scientific">Kineosphaera limosa NBRC 100340</name>
    <dbReference type="NCBI Taxonomy" id="1184609"/>
    <lineage>
        <taxon>Bacteria</taxon>
        <taxon>Bacillati</taxon>
        <taxon>Actinomycetota</taxon>
        <taxon>Actinomycetes</taxon>
        <taxon>Micrococcales</taxon>
        <taxon>Dermatophilaceae</taxon>
        <taxon>Kineosphaera</taxon>
    </lineage>
</organism>
<dbReference type="InterPro" id="IPR015315">
    <property type="entry name" value="DUF1963"/>
</dbReference>
<name>K6WV49_9MICO</name>
<sequence length="288" mass="31186">MTLIDPDRWADLSDLAHRHLPAAVAREWLGSVRPAVHLVPAQPGDAVIATLGGSPLLPTHPAACTEWPQWPGHGPLSFVGEVDLEALATSGLDTGLTWPAAGRLLMFFFDGVYDDFESVVDPEDPSSQAGARLIRVTAPPHDCAPTPGATGVRVDPELRLTGRQALTLPESDAPAGPNLFADDETEVAEVDRFYLSLQHFEIQRPSHQIGGWPIAIADETEHEAAIFAVGDDDATDPRFVHDSLQRRLILQIDSTPTSRWGDAGTLYWLTLGPDATDPTSAIFTWQSR</sequence>
<comment type="caution">
    <text evidence="1">The sequence shown here is derived from an EMBL/GenBank/DDBJ whole genome shotgun (WGS) entry which is preliminary data.</text>
</comment>
<dbReference type="eggNOG" id="COG3878">
    <property type="taxonomic scope" value="Bacteria"/>
</dbReference>
<reference evidence="1 2" key="1">
    <citation type="submission" date="2012-08" db="EMBL/GenBank/DDBJ databases">
        <title>Whole genome shotgun sequence of Kineosphaera limosa NBRC 100340.</title>
        <authorList>
            <person name="Yoshida I."/>
            <person name="Isaki S."/>
            <person name="Hosoyama A."/>
            <person name="Tsuchikane K."/>
            <person name="Katsumata H."/>
            <person name="Ando Y."/>
            <person name="Ohji S."/>
            <person name="Hamada M."/>
            <person name="Tamura T."/>
            <person name="Yamazoe A."/>
            <person name="Yamazaki S."/>
            <person name="Fujita N."/>
        </authorList>
    </citation>
    <scope>NUCLEOTIDE SEQUENCE [LARGE SCALE GENOMIC DNA]</scope>
    <source>
        <strain evidence="1 2">NBRC 100340</strain>
    </source>
</reference>
<evidence type="ECO:0000313" key="1">
    <source>
        <dbReference type="EMBL" id="GAB97721.1"/>
    </source>
</evidence>
<gene>
    <name evidence="1" type="ORF">KILIM_079_00190</name>
</gene>
<dbReference type="InterPro" id="IPR035948">
    <property type="entry name" value="YwqG-like_sf"/>
</dbReference>
<dbReference type="Gene3D" id="2.30.320.10">
    <property type="entry name" value="YwqG-like"/>
    <property type="match status" value="1"/>
</dbReference>
<proteinExistence type="predicted"/>
<dbReference type="Pfam" id="PF09234">
    <property type="entry name" value="DUF1963"/>
    <property type="match status" value="1"/>
</dbReference>
<dbReference type="SUPFAM" id="SSF103032">
    <property type="entry name" value="Hypothetical protein YwqG"/>
    <property type="match status" value="1"/>
</dbReference>
<accession>K6WV49</accession>
<dbReference type="OrthoDB" id="4929513at2"/>
<dbReference type="STRING" id="1184609.KILIM_079_00190"/>
<evidence type="ECO:0000313" key="2">
    <source>
        <dbReference type="Proteomes" id="UP000008366"/>
    </source>
</evidence>
<keyword evidence="2" id="KW-1185">Reference proteome</keyword>
<protein>
    <recommendedName>
        <fullName evidence="3">DUF1963 domain-containing protein</fullName>
    </recommendedName>
</protein>